<sequence>MRHLCGRSGFFNTGLTGAIGGFPAGWFSGFNSGLFNSGIGNSFMFSLSKLAIRPS</sequence>
<evidence type="ECO:0000313" key="2">
    <source>
        <dbReference type="Proteomes" id="UP001229081"/>
    </source>
</evidence>
<name>A0AAJ1S9B7_9MYCO</name>
<accession>A0AAJ1S9B7</accession>
<proteinExistence type="predicted"/>
<dbReference type="Proteomes" id="UP001229081">
    <property type="component" value="Unassembled WGS sequence"/>
</dbReference>
<organism evidence="1 2">
    <name type="scientific">Mycobacterium paragordonae</name>
    <dbReference type="NCBI Taxonomy" id="1389713"/>
    <lineage>
        <taxon>Bacteria</taxon>
        <taxon>Bacillati</taxon>
        <taxon>Actinomycetota</taxon>
        <taxon>Actinomycetes</taxon>
        <taxon>Mycobacteriales</taxon>
        <taxon>Mycobacteriaceae</taxon>
        <taxon>Mycobacterium</taxon>
    </lineage>
</organism>
<dbReference type="EMBL" id="JAUFSA010000001">
    <property type="protein sequence ID" value="MDP7737892.1"/>
    <property type="molecule type" value="Genomic_DNA"/>
</dbReference>
<dbReference type="RefSeq" id="WP_156297052.1">
    <property type="nucleotide sequence ID" value="NZ_JAUFSA010000001.1"/>
</dbReference>
<gene>
    <name evidence="1" type="ORF">QXL92_24400</name>
</gene>
<reference evidence="1" key="1">
    <citation type="submission" date="2023-06" db="EMBL/GenBank/DDBJ databases">
        <title>Identification of two novel mycobacterium reveal diversities and complexities of Mycobacterium gordonae clade.</title>
        <authorList>
            <person name="Matsumoto Y."/>
            <person name="Nakamura S."/>
            <person name="Motooka D."/>
            <person name="Fukushima K."/>
        </authorList>
    </citation>
    <scope>NUCLEOTIDE SEQUENCE</scope>
    <source>
        <strain evidence="1">TY812</strain>
    </source>
</reference>
<comment type="caution">
    <text evidence="1">The sequence shown here is derived from an EMBL/GenBank/DDBJ whole genome shotgun (WGS) entry which is preliminary data.</text>
</comment>
<protein>
    <submittedName>
        <fullName evidence="1">Uncharacterized protein</fullName>
    </submittedName>
</protein>
<evidence type="ECO:0000313" key="1">
    <source>
        <dbReference type="EMBL" id="MDP7737892.1"/>
    </source>
</evidence>
<dbReference type="AlphaFoldDB" id="A0AAJ1S9B7"/>